<proteinExistence type="inferred from homology"/>
<evidence type="ECO:0000256" key="2">
    <source>
        <dbReference type="ARBA" id="ARBA00022692"/>
    </source>
</evidence>
<dbReference type="InterPro" id="IPR017452">
    <property type="entry name" value="GPCR_Rhodpsn_7TM"/>
</dbReference>
<keyword evidence="5" id="KW-0807">Transducer</keyword>
<feature type="transmembrane region" description="Helical" evidence="6">
    <location>
        <begin position="176"/>
        <end position="196"/>
    </location>
</feature>
<dbReference type="InterPro" id="IPR000276">
    <property type="entry name" value="GPCR_Rhodpsn"/>
</dbReference>
<feature type="transmembrane region" description="Helical" evidence="6">
    <location>
        <begin position="49"/>
        <end position="70"/>
    </location>
</feature>
<dbReference type="SMART" id="SM01381">
    <property type="entry name" value="7TM_GPCR_Srsx"/>
    <property type="match status" value="1"/>
</dbReference>
<dbReference type="PROSITE" id="PS50262">
    <property type="entry name" value="G_PROTEIN_RECEP_F1_2"/>
    <property type="match status" value="1"/>
</dbReference>
<evidence type="ECO:0000256" key="1">
    <source>
        <dbReference type="ARBA" id="ARBA00004370"/>
    </source>
</evidence>
<dbReference type="Gene3D" id="1.20.1070.10">
    <property type="entry name" value="Rhodopsin 7-helix transmembrane proteins"/>
    <property type="match status" value="1"/>
</dbReference>
<name>A0ABN8N0I9_9CNID</name>
<dbReference type="PRINTS" id="PR00237">
    <property type="entry name" value="GPCRRHODOPSN"/>
</dbReference>
<dbReference type="CDD" id="cd00637">
    <property type="entry name" value="7tm_classA_rhodopsin-like"/>
    <property type="match status" value="1"/>
</dbReference>
<dbReference type="PROSITE" id="PS00237">
    <property type="entry name" value="G_PROTEIN_RECEP_F1_1"/>
    <property type="match status" value="1"/>
</dbReference>
<dbReference type="PANTHER" id="PTHR45698">
    <property type="entry name" value="TRACE AMINE-ASSOCIATED RECEPTOR 19N-RELATED"/>
    <property type="match status" value="1"/>
</dbReference>
<keyword evidence="4 6" id="KW-0472">Membrane</keyword>
<feature type="transmembrane region" description="Helical" evidence="6">
    <location>
        <begin position="262"/>
        <end position="285"/>
    </location>
</feature>
<feature type="transmembrane region" description="Helical" evidence="6">
    <location>
        <begin position="90"/>
        <end position="111"/>
    </location>
</feature>
<keyword evidence="9" id="KW-1185">Reference proteome</keyword>
<feature type="domain" description="G-protein coupled receptors family 1 profile" evidence="7">
    <location>
        <begin position="28"/>
        <end position="282"/>
    </location>
</feature>
<feature type="transmembrane region" description="Helical" evidence="6">
    <location>
        <begin position="12"/>
        <end position="37"/>
    </location>
</feature>
<evidence type="ECO:0000313" key="8">
    <source>
        <dbReference type="EMBL" id="CAH3037232.1"/>
    </source>
</evidence>
<feature type="transmembrane region" description="Helical" evidence="6">
    <location>
        <begin position="132"/>
        <end position="156"/>
    </location>
</feature>
<protein>
    <recommendedName>
        <fullName evidence="7">G-protein coupled receptors family 1 profile domain-containing protein</fullName>
    </recommendedName>
</protein>
<feature type="transmembrane region" description="Helical" evidence="6">
    <location>
        <begin position="230"/>
        <end position="250"/>
    </location>
</feature>
<dbReference type="PANTHER" id="PTHR45698:SF1">
    <property type="entry name" value="TRACE AMINE-ASSOCIATED RECEPTOR 13C-LIKE"/>
    <property type="match status" value="1"/>
</dbReference>
<dbReference type="Pfam" id="PF00001">
    <property type="entry name" value="7tm_1"/>
    <property type="match status" value="1"/>
</dbReference>
<keyword evidence="5" id="KW-0297">G-protein coupled receptor</keyword>
<accession>A0ABN8N0I9</accession>
<comment type="caution">
    <text evidence="8">The sequence shown here is derived from an EMBL/GenBank/DDBJ whole genome shotgun (WGS) entry which is preliminary data.</text>
</comment>
<gene>
    <name evidence="8" type="ORF">PLOB_00035447</name>
</gene>
<keyword evidence="5" id="KW-0675">Receptor</keyword>
<dbReference type="EMBL" id="CALNXK010000005">
    <property type="protein sequence ID" value="CAH3037232.1"/>
    <property type="molecule type" value="Genomic_DNA"/>
</dbReference>
<evidence type="ECO:0000256" key="5">
    <source>
        <dbReference type="RuleBase" id="RU000688"/>
    </source>
</evidence>
<organism evidence="8 9">
    <name type="scientific">Porites lobata</name>
    <dbReference type="NCBI Taxonomy" id="104759"/>
    <lineage>
        <taxon>Eukaryota</taxon>
        <taxon>Metazoa</taxon>
        <taxon>Cnidaria</taxon>
        <taxon>Anthozoa</taxon>
        <taxon>Hexacorallia</taxon>
        <taxon>Scleractinia</taxon>
        <taxon>Fungiina</taxon>
        <taxon>Poritidae</taxon>
        <taxon>Porites</taxon>
    </lineage>
</organism>
<reference evidence="8 9" key="1">
    <citation type="submission" date="2022-05" db="EMBL/GenBank/DDBJ databases">
        <authorList>
            <consortium name="Genoscope - CEA"/>
            <person name="William W."/>
        </authorList>
    </citation>
    <scope>NUCLEOTIDE SEQUENCE [LARGE SCALE GENOMIC DNA]</scope>
</reference>
<comment type="similarity">
    <text evidence="5">Belongs to the G-protein coupled receptor 1 family.</text>
</comment>
<dbReference type="SUPFAM" id="SSF81321">
    <property type="entry name" value="Family A G protein-coupled receptor-like"/>
    <property type="match status" value="1"/>
</dbReference>
<sequence length="344" mass="38794">MSLYTDSMSAQIGITTMFAILVAADLVGNTIVCLIIIVFHDMRTPMNFLLLNLAVADMMVALFITPRFILSHFFTHPDGKTGTLFCKLLTGGNFTLTGGAASVFTLVAIAFERYYAVMYPYGNKGKLTYNKLMIIIPTSWTSAAILNVPLFLTIYFDKEVNFCMEYWPNDWLPKAYSSTWFFVAGIIPVTLMTALYSRVVYSLWFKQRENNSENTNQGVMKVRKRVTKMVLAVSVIYGLCWMPNLTIYALNYFSPSQNYGDVTYITSIVLVTCNSTVNPFIYVFVNQKFRRKIKTLLGCKITCGYKIEPAVNSSQTTNDQTNTVTNPTLAEETCAGDNNWELKV</sequence>
<keyword evidence="2 5" id="KW-0812">Transmembrane</keyword>
<evidence type="ECO:0000256" key="6">
    <source>
        <dbReference type="SAM" id="Phobius"/>
    </source>
</evidence>
<dbReference type="Proteomes" id="UP001159405">
    <property type="component" value="Unassembled WGS sequence"/>
</dbReference>
<evidence type="ECO:0000313" key="9">
    <source>
        <dbReference type="Proteomes" id="UP001159405"/>
    </source>
</evidence>
<evidence type="ECO:0000256" key="3">
    <source>
        <dbReference type="ARBA" id="ARBA00022989"/>
    </source>
</evidence>
<keyword evidence="3 6" id="KW-1133">Transmembrane helix</keyword>
<comment type="subcellular location">
    <subcellularLocation>
        <location evidence="1">Membrane</location>
    </subcellularLocation>
</comment>
<evidence type="ECO:0000256" key="4">
    <source>
        <dbReference type="ARBA" id="ARBA00023136"/>
    </source>
</evidence>
<evidence type="ECO:0000259" key="7">
    <source>
        <dbReference type="PROSITE" id="PS50262"/>
    </source>
</evidence>